<comment type="caution">
    <text evidence="7">The sequence shown here is derived from an EMBL/GenBank/DDBJ whole genome shotgun (WGS) entry which is preliminary data.</text>
</comment>
<feature type="transmembrane region" description="Helical" evidence="5">
    <location>
        <begin position="66"/>
        <end position="83"/>
    </location>
</feature>
<feature type="transmembrane region" description="Helical" evidence="5">
    <location>
        <begin position="383"/>
        <end position="400"/>
    </location>
</feature>
<feature type="transmembrane region" description="Helical" evidence="5">
    <location>
        <begin position="342"/>
        <end position="363"/>
    </location>
</feature>
<accession>A0ABP7KDS9</accession>
<dbReference type="InterPro" id="IPR051533">
    <property type="entry name" value="WaaL-like"/>
</dbReference>
<protein>
    <recommendedName>
        <fullName evidence="6">O-antigen ligase-related domain-containing protein</fullName>
    </recommendedName>
</protein>
<dbReference type="Pfam" id="PF04932">
    <property type="entry name" value="Wzy_C"/>
    <property type="match status" value="1"/>
</dbReference>
<evidence type="ECO:0000313" key="7">
    <source>
        <dbReference type="EMBL" id="GAA3874107.1"/>
    </source>
</evidence>
<feature type="transmembrane region" description="Helical" evidence="5">
    <location>
        <begin position="33"/>
        <end position="54"/>
    </location>
</feature>
<keyword evidence="2 5" id="KW-0812">Transmembrane</keyword>
<proteinExistence type="predicted"/>
<evidence type="ECO:0000256" key="4">
    <source>
        <dbReference type="ARBA" id="ARBA00023136"/>
    </source>
</evidence>
<keyword evidence="4 5" id="KW-0472">Membrane</keyword>
<feature type="transmembrane region" description="Helical" evidence="5">
    <location>
        <begin position="89"/>
        <end position="108"/>
    </location>
</feature>
<keyword evidence="3 5" id="KW-1133">Transmembrane helix</keyword>
<feature type="transmembrane region" description="Helical" evidence="5">
    <location>
        <begin position="120"/>
        <end position="139"/>
    </location>
</feature>
<feature type="transmembrane region" description="Helical" evidence="5">
    <location>
        <begin position="209"/>
        <end position="242"/>
    </location>
</feature>
<keyword evidence="8" id="KW-1185">Reference proteome</keyword>
<dbReference type="PANTHER" id="PTHR37422:SF21">
    <property type="entry name" value="EXOQ-LIKE PROTEIN"/>
    <property type="match status" value="1"/>
</dbReference>
<comment type="subcellular location">
    <subcellularLocation>
        <location evidence="1">Membrane</location>
        <topology evidence="1">Multi-pass membrane protein</topology>
    </subcellularLocation>
</comment>
<organism evidence="7 8">
    <name type="scientific">Leifsonia kafniensis</name>
    <dbReference type="NCBI Taxonomy" id="475957"/>
    <lineage>
        <taxon>Bacteria</taxon>
        <taxon>Bacillati</taxon>
        <taxon>Actinomycetota</taxon>
        <taxon>Actinomycetes</taxon>
        <taxon>Micrococcales</taxon>
        <taxon>Microbacteriaceae</taxon>
        <taxon>Leifsonia</taxon>
    </lineage>
</organism>
<feature type="transmembrane region" description="Helical" evidence="5">
    <location>
        <begin position="254"/>
        <end position="277"/>
    </location>
</feature>
<reference evidence="8" key="1">
    <citation type="journal article" date="2019" name="Int. J. Syst. Evol. Microbiol.">
        <title>The Global Catalogue of Microorganisms (GCM) 10K type strain sequencing project: providing services to taxonomists for standard genome sequencing and annotation.</title>
        <authorList>
            <consortium name="The Broad Institute Genomics Platform"/>
            <consortium name="The Broad Institute Genome Sequencing Center for Infectious Disease"/>
            <person name="Wu L."/>
            <person name="Ma J."/>
        </authorList>
    </citation>
    <scope>NUCLEOTIDE SEQUENCE [LARGE SCALE GENOMIC DNA]</scope>
    <source>
        <strain evidence="8">JCM 17021</strain>
    </source>
</reference>
<feature type="transmembrane region" description="Helical" evidence="5">
    <location>
        <begin position="181"/>
        <end position="202"/>
    </location>
</feature>
<gene>
    <name evidence="7" type="ORF">GCM10022381_16190</name>
</gene>
<dbReference type="RefSeq" id="WP_345064631.1">
    <property type="nucleotide sequence ID" value="NZ_BAABCN010000003.1"/>
</dbReference>
<evidence type="ECO:0000259" key="6">
    <source>
        <dbReference type="Pfam" id="PF04932"/>
    </source>
</evidence>
<feature type="domain" description="O-antigen ligase-related" evidence="6">
    <location>
        <begin position="211"/>
        <end position="355"/>
    </location>
</feature>
<feature type="transmembrane region" description="Helical" evidence="5">
    <location>
        <begin position="407"/>
        <end position="423"/>
    </location>
</feature>
<dbReference type="EMBL" id="BAABCN010000003">
    <property type="protein sequence ID" value="GAA3874107.1"/>
    <property type="molecule type" value="Genomic_DNA"/>
</dbReference>
<evidence type="ECO:0000313" key="8">
    <source>
        <dbReference type="Proteomes" id="UP001501803"/>
    </source>
</evidence>
<evidence type="ECO:0000256" key="3">
    <source>
        <dbReference type="ARBA" id="ARBA00022989"/>
    </source>
</evidence>
<evidence type="ECO:0000256" key="2">
    <source>
        <dbReference type="ARBA" id="ARBA00022692"/>
    </source>
</evidence>
<dbReference type="Proteomes" id="UP001501803">
    <property type="component" value="Unassembled WGS sequence"/>
</dbReference>
<dbReference type="PANTHER" id="PTHR37422">
    <property type="entry name" value="TEICHURONIC ACID BIOSYNTHESIS PROTEIN TUAE"/>
    <property type="match status" value="1"/>
</dbReference>
<dbReference type="InterPro" id="IPR007016">
    <property type="entry name" value="O-antigen_ligase-rel_domated"/>
</dbReference>
<evidence type="ECO:0000256" key="5">
    <source>
        <dbReference type="SAM" id="Phobius"/>
    </source>
</evidence>
<sequence>MPTARSRFAVRTFAVFVWFAVFAGQFWRNLLGWWGFGAVAVLVLAGSIYFLVRLKPSLNWRRFPKSLVAFLALATISVAWSFYPGASLIGIALQWMTTIAALFLVLCLSWPELVRTLAGALRWALALSLVFEFIVAAVVRQPVLPFFVDYGAEKIPAAFYWSRGLLFSGGPLEGIVANRNLLGFLALLAVIVFAIQLAAGTVRRGWGIAWLVLAVGMLALTRSATVTVTAAVVLVVLVFALWTRRVGPQGRRPVYLTAAASIVAVVAAGVAFSPLLLRMLGKSEDLTGRFDIWNSVIRLASEKPAFGWGWVSYWAPWVEPFNGLAVRKGVTYLQAHNAWLDVWLQLGIVGVIVFAALVSSTLWRSWFFAVDRPRAGVVDDMPYSASALLPLLLVAALLAQSLAESRLLIEYGWVLLVVLAVFTKRAQTGVPPQLSVSEQQRA</sequence>
<name>A0ABP7KDS9_9MICO</name>
<evidence type="ECO:0000256" key="1">
    <source>
        <dbReference type="ARBA" id="ARBA00004141"/>
    </source>
</evidence>